<dbReference type="PANTHER" id="PTHR21666:SF289">
    <property type="entry name" value="L-ALA--D-GLU ENDOPEPTIDASE"/>
    <property type="match status" value="1"/>
</dbReference>
<dbReference type="Proteomes" id="UP000007723">
    <property type="component" value="Chromosome"/>
</dbReference>
<evidence type="ECO:0000256" key="1">
    <source>
        <dbReference type="ARBA" id="ARBA00022729"/>
    </source>
</evidence>
<keyword evidence="1" id="KW-0732">Signal</keyword>
<dbReference type="SUPFAM" id="SSF51261">
    <property type="entry name" value="Duplicated hybrid motif"/>
    <property type="match status" value="1"/>
</dbReference>
<protein>
    <submittedName>
        <fullName evidence="5">Peptidase M23</fullName>
    </submittedName>
</protein>
<feature type="transmembrane region" description="Helical" evidence="3">
    <location>
        <begin position="43"/>
        <end position="63"/>
    </location>
</feature>
<accession>B9MKN0</accession>
<dbReference type="KEGG" id="ate:Athe_1795"/>
<feature type="region of interest" description="Disordered" evidence="2">
    <location>
        <begin position="76"/>
        <end position="175"/>
    </location>
</feature>
<dbReference type="InterPro" id="IPR050570">
    <property type="entry name" value="Cell_wall_metabolism_enzyme"/>
</dbReference>
<dbReference type="InterPro" id="IPR011055">
    <property type="entry name" value="Dup_hybrid_motif"/>
</dbReference>
<dbReference type="STRING" id="521460.Athe_1795"/>
<keyword evidence="3" id="KW-0812">Transmembrane</keyword>
<dbReference type="Pfam" id="PF01551">
    <property type="entry name" value="Peptidase_M23"/>
    <property type="match status" value="1"/>
</dbReference>
<evidence type="ECO:0000256" key="2">
    <source>
        <dbReference type="SAM" id="MobiDB-lite"/>
    </source>
</evidence>
<evidence type="ECO:0000313" key="6">
    <source>
        <dbReference type="Proteomes" id="UP000007723"/>
    </source>
</evidence>
<reference evidence="6" key="1">
    <citation type="submission" date="2009-01" db="EMBL/GenBank/DDBJ databases">
        <title>Complete sequence of chromosome of Anaerocellum thermophilum DSM 6725.</title>
        <authorList>
            <person name="Lucas S."/>
            <person name="Copeland A."/>
            <person name="Lapidus A."/>
            <person name="Glavina del Rio T."/>
            <person name="Tice H."/>
            <person name="Bruce D."/>
            <person name="Goodwin L."/>
            <person name="Pitluck S."/>
            <person name="Sims D."/>
            <person name="Meincke L."/>
            <person name="Brettin T."/>
            <person name="Detter J.C."/>
            <person name="Han C."/>
            <person name="Larimer F."/>
            <person name="Land M."/>
            <person name="Hauser L."/>
            <person name="Kyrpides N."/>
            <person name="Ovchinnikova G."/>
            <person name="Kataeva I."/>
            <person name="Adams M.W.W."/>
        </authorList>
    </citation>
    <scope>NUCLEOTIDE SEQUENCE [LARGE SCALE GENOMIC DNA]</scope>
    <source>
        <strain evidence="6">ATCC BAA-1888 / DSM 6725 / Z-1320</strain>
    </source>
</reference>
<dbReference type="HOGENOM" id="CLU_029425_11_1_9"/>
<feature type="compositionally biased region" description="Polar residues" evidence="2">
    <location>
        <begin position="112"/>
        <end position="135"/>
    </location>
</feature>
<evidence type="ECO:0000313" key="5">
    <source>
        <dbReference type="EMBL" id="ACM60888.1"/>
    </source>
</evidence>
<gene>
    <name evidence="5" type="ordered locus">Athe_1795</name>
</gene>
<dbReference type="Gene3D" id="2.70.70.10">
    <property type="entry name" value="Glucose Permease (Domain IIA)"/>
    <property type="match status" value="1"/>
</dbReference>
<proteinExistence type="predicted"/>
<dbReference type="EMBL" id="CP001393">
    <property type="protein sequence ID" value="ACM60888.1"/>
    <property type="molecule type" value="Genomic_DNA"/>
</dbReference>
<dbReference type="eggNOG" id="COG0739">
    <property type="taxonomic scope" value="Bacteria"/>
</dbReference>
<feature type="domain" description="M23ase beta-sheet core" evidence="4">
    <location>
        <begin position="221"/>
        <end position="319"/>
    </location>
</feature>
<dbReference type="AlphaFoldDB" id="B9MKN0"/>
<keyword evidence="3" id="KW-0472">Membrane</keyword>
<evidence type="ECO:0000256" key="3">
    <source>
        <dbReference type="SAM" id="Phobius"/>
    </source>
</evidence>
<keyword evidence="3" id="KW-1133">Transmembrane helix</keyword>
<evidence type="ECO:0000259" key="4">
    <source>
        <dbReference type="Pfam" id="PF01551"/>
    </source>
</evidence>
<dbReference type="CDD" id="cd12797">
    <property type="entry name" value="M23_peptidase"/>
    <property type="match status" value="1"/>
</dbReference>
<name>B9MKN0_CALBD</name>
<feature type="compositionally biased region" description="Polar residues" evidence="2">
    <location>
        <begin position="164"/>
        <end position="175"/>
    </location>
</feature>
<dbReference type="PANTHER" id="PTHR21666">
    <property type="entry name" value="PEPTIDASE-RELATED"/>
    <property type="match status" value="1"/>
</dbReference>
<sequence>MDINFYICINKAMDGKNTFIEGGAKVNKKNWKEKLLDFFDTKGFYIIVAVCLLVIGFSVYTIATTDFTKYEVEESQGSNQSLEGQTKPAEIPVPQITTEEVTKQDNLKKNASKSSTISSQEKNVAQNSGKLNVNEHSTKSSSNSKSGSLKNKRSSALHQKHESQNQSANKNIQIGTDTGQDDVEVINPVDFKPIFPTIGKVIREFSDQSLVYSKTLDEWTEHPGIDIEAQEGSAVKACFDGTVIDLGEDPLYGKYVVIDHGDGYISKYYNLKDLKDIQIGDIVRQGEKIGEVGTSSNIEYMDPPHLHFEIIYNGENQNPLKFLPKTN</sequence>
<feature type="compositionally biased region" description="Low complexity" evidence="2">
    <location>
        <begin position="139"/>
        <end position="149"/>
    </location>
</feature>
<dbReference type="InterPro" id="IPR016047">
    <property type="entry name" value="M23ase_b-sheet_dom"/>
</dbReference>
<organism evidence="5 6">
    <name type="scientific">Caldicellulosiruptor bescii (strain ATCC BAA-1888 / DSM 6725 / KCTC 15123 / Z-1320)</name>
    <name type="common">Anaerocellum thermophilum</name>
    <dbReference type="NCBI Taxonomy" id="521460"/>
    <lineage>
        <taxon>Bacteria</taxon>
        <taxon>Bacillati</taxon>
        <taxon>Bacillota</taxon>
        <taxon>Bacillota incertae sedis</taxon>
        <taxon>Caldicellulosiruptorales</taxon>
        <taxon>Caldicellulosiruptoraceae</taxon>
        <taxon>Caldicellulosiruptor</taxon>
    </lineage>
</organism>
<dbReference type="GO" id="GO:0004222">
    <property type="term" value="F:metalloendopeptidase activity"/>
    <property type="evidence" value="ECO:0007669"/>
    <property type="project" value="TreeGrafter"/>
</dbReference>